<protein>
    <recommendedName>
        <fullName evidence="3">Ig-like domain-containing protein</fullName>
    </recommendedName>
</protein>
<dbReference type="EMBL" id="JAWDJR010000015">
    <property type="protein sequence ID" value="KAK9962276.1"/>
    <property type="molecule type" value="Genomic_DNA"/>
</dbReference>
<dbReference type="SMART" id="SM00409">
    <property type="entry name" value="IG"/>
    <property type="match status" value="1"/>
</dbReference>
<feature type="chain" id="PRO_5043531069" description="Ig-like domain-containing protein" evidence="2">
    <location>
        <begin position="24"/>
        <end position="215"/>
    </location>
</feature>
<dbReference type="InterPro" id="IPR013106">
    <property type="entry name" value="Ig_V-set"/>
</dbReference>
<keyword evidence="2" id="KW-0732">Signal</keyword>
<feature type="domain" description="Ig-like" evidence="3">
    <location>
        <begin position="25"/>
        <end position="130"/>
    </location>
</feature>
<evidence type="ECO:0000256" key="2">
    <source>
        <dbReference type="SAM" id="SignalP"/>
    </source>
</evidence>
<evidence type="ECO:0000313" key="4">
    <source>
        <dbReference type="EMBL" id="KAK9962276.1"/>
    </source>
</evidence>
<organism evidence="4 5">
    <name type="scientific">Culter alburnus</name>
    <name type="common">Topmouth culter</name>
    <dbReference type="NCBI Taxonomy" id="194366"/>
    <lineage>
        <taxon>Eukaryota</taxon>
        <taxon>Metazoa</taxon>
        <taxon>Chordata</taxon>
        <taxon>Craniata</taxon>
        <taxon>Vertebrata</taxon>
        <taxon>Euteleostomi</taxon>
        <taxon>Actinopterygii</taxon>
        <taxon>Neopterygii</taxon>
        <taxon>Teleostei</taxon>
        <taxon>Ostariophysi</taxon>
        <taxon>Cypriniformes</taxon>
        <taxon>Xenocyprididae</taxon>
        <taxon>Xenocypridinae</taxon>
        <taxon>Culter</taxon>
    </lineage>
</organism>
<sequence length="215" mass="23499">MKSAYRCSLTFLAFLCILKVCELCPSLRGSRASKLVAEGSSLQLSCEVQHCGVTGWTGGWEFQEMETTGFTRLTPSERIELSNYSSTANSTHLLVDIHNINQSDAGAYKCMITWPGQFTSNGHVTNVTVTAAAVDSPGRNLLCLSVSMCFPLVLGLVWCLTRDHPSPPPVPPRSYTSFAASVKPKKVLHLNSLSRQNDCPKQVPEPTVYSSLHFS</sequence>
<evidence type="ECO:0000256" key="1">
    <source>
        <dbReference type="SAM" id="MobiDB-lite"/>
    </source>
</evidence>
<proteinExistence type="predicted"/>
<dbReference type="InterPro" id="IPR003599">
    <property type="entry name" value="Ig_sub"/>
</dbReference>
<dbReference type="Proteomes" id="UP001479290">
    <property type="component" value="Unassembled WGS sequence"/>
</dbReference>
<dbReference type="AlphaFoldDB" id="A0AAW1ZPB9"/>
<accession>A0AAW1ZPB9</accession>
<evidence type="ECO:0000313" key="5">
    <source>
        <dbReference type="Proteomes" id="UP001479290"/>
    </source>
</evidence>
<dbReference type="PROSITE" id="PS50835">
    <property type="entry name" value="IG_LIKE"/>
    <property type="match status" value="1"/>
</dbReference>
<dbReference type="SUPFAM" id="SSF48726">
    <property type="entry name" value="Immunoglobulin"/>
    <property type="match status" value="1"/>
</dbReference>
<dbReference type="Gene3D" id="2.60.40.10">
    <property type="entry name" value="Immunoglobulins"/>
    <property type="match status" value="1"/>
</dbReference>
<feature type="region of interest" description="Disordered" evidence="1">
    <location>
        <begin position="196"/>
        <end position="215"/>
    </location>
</feature>
<dbReference type="InterPro" id="IPR013783">
    <property type="entry name" value="Ig-like_fold"/>
</dbReference>
<feature type="signal peptide" evidence="2">
    <location>
        <begin position="1"/>
        <end position="23"/>
    </location>
</feature>
<dbReference type="InterPro" id="IPR007110">
    <property type="entry name" value="Ig-like_dom"/>
</dbReference>
<gene>
    <name evidence="4" type="ORF">ABG768_007647</name>
</gene>
<name>A0AAW1ZPB9_CULAL</name>
<dbReference type="InterPro" id="IPR036179">
    <property type="entry name" value="Ig-like_dom_sf"/>
</dbReference>
<evidence type="ECO:0000259" key="3">
    <source>
        <dbReference type="PROSITE" id="PS50835"/>
    </source>
</evidence>
<comment type="caution">
    <text evidence="4">The sequence shown here is derived from an EMBL/GenBank/DDBJ whole genome shotgun (WGS) entry which is preliminary data.</text>
</comment>
<dbReference type="Pfam" id="PF07686">
    <property type="entry name" value="V-set"/>
    <property type="match status" value="1"/>
</dbReference>
<keyword evidence="5" id="KW-1185">Reference proteome</keyword>
<reference evidence="4 5" key="1">
    <citation type="submission" date="2024-05" db="EMBL/GenBank/DDBJ databases">
        <title>A high-quality chromosomal-level genome assembly of Topmouth culter (Culter alburnus).</title>
        <authorList>
            <person name="Zhao H."/>
        </authorList>
    </citation>
    <scope>NUCLEOTIDE SEQUENCE [LARGE SCALE GENOMIC DNA]</scope>
    <source>
        <strain evidence="4">CATC2023</strain>
        <tissue evidence="4">Muscle</tissue>
    </source>
</reference>